<dbReference type="SUPFAM" id="SSF57701">
    <property type="entry name" value="Zn2/Cys6 DNA-binding domain"/>
    <property type="match status" value="1"/>
</dbReference>
<dbReference type="OrthoDB" id="3477330at2759"/>
<dbReference type="Gene3D" id="4.10.240.10">
    <property type="entry name" value="Zn(2)-C6 fungal-type DNA-binding domain"/>
    <property type="match status" value="1"/>
</dbReference>
<evidence type="ECO:0000259" key="6">
    <source>
        <dbReference type="PROSITE" id="PS50048"/>
    </source>
</evidence>
<dbReference type="GO" id="GO:0045944">
    <property type="term" value="P:positive regulation of transcription by RNA polymerase II"/>
    <property type="evidence" value="ECO:0007669"/>
    <property type="project" value="TreeGrafter"/>
</dbReference>
<dbReference type="GO" id="GO:0008270">
    <property type="term" value="F:zinc ion binding"/>
    <property type="evidence" value="ECO:0007669"/>
    <property type="project" value="InterPro"/>
</dbReference>
<dbReference type="GO" id="GO:0000981">
    <property type="term" value="F:DNA-binding transcription factor activity, RNA polymerase II-specific"/>
    <property type="evidence" value="ECO:0007669"/>
    <property type="project" value="InterPro"/>
</dbReference>
<sequence length="600" mass="67828">MKPHTTGRKAAKPRQPIKHTKTFSACWTCRKRHVKCDELRPECARCVKGGFECQGYGIKLVWIDPDTQEREQNIRRAIGAPAIYDDDSSFMRVDVQRALETLETSSTDAKGLTFGPFAVFAIHNFASGACHWSDEKAGGVEVRRDSVYDDALEVPAEDILDGEEDIEMVVSPSTNGALTLGARRDSTTTISSDAFQEWAAFSSLPLQSRHLDLLPRPSEQRELIHHWTSFVCWHLVPVDRPDNPFRSVFTPMALAGLTSPSNRSSGQVALFHALCATSAFSRSQLLKGEANALTLATKHYHLAILHLRHSLANIKDNLDLDAQRGAILATITMFSTMDMITGRSSEWRTHLQGGSSWLSTIEGDVWDRDKSSSMVFQGYLAIAALCNISLPSSFDVESENFLDERHYVLDRFFGLTRPILKHILKMNALIKRISSTDPNPSAELLDELETQLYMQTPETLDLESLDPLAQAMARHHAYVFYYASLIHFQRTLRRRPPIEVQDMVEIAVGHLENIEDLGGDAVGCTLVWPPFIVACECLSEELQQRMLAWYMVKRRHGFMNLEISKDIAQELWRRRNMEPDDVDIQWRNVLQDLDMDIVLA</sequence>
<dbReference type="PROSITE" id="PS50048">
    <property type="entry name" value="ZN2_CY6_FUNGAL_2"/>
    <property type="match status" value="1"/>
</dbReference>
<keyword evidence="2" id="KW-0805">Transcription regulation</keyword>
<dbReference type="GO" id="GO:0005634">
    <property type="term" value="C:nucleus"/>
    <property type="evidence" value="ECO:0007669"/>
    <property type="project" value="UniProtKB-SubCell"/>
</dbReference>
<evidence type="ECO:0000256" key="2">
    <source>
        <dbReference type="ARBA" id="ARBA00023015"/>
    </source>
</evidence>
<evidence type="ECO:0000313" key="8">
    <source>
        <dbReference type="Proteomes" id="UP000053599"/>
    </source>
</evidence>
<feature type="domain" description="Zn(2)-C6 fungal-type" evidence="6">
    <location>
        <begin position="25"/>
        <end position="53"/>
    </location>
</feature>
<keyword evidence="5" id="KW-0539">Nucleus</keyword>
<dbReference type="EMBL" id="KN846952">
    <property type="protein sequence ID" value="KIV82527.1"/>
    <property type="molecule type" value="Genomic_DNA"/>
</dbReference>
<dbReference type="InterPro" id="IPR001138">
    <property type="entry name" value="Zn2Cys6_DnaBD"/>
</dbReference>
<dbReference type="PANTHER" id="PTHR37534">
    <property type="entry name" value="TRANSCRIPTIONAL ACTIVATOR PROTEIN UGA3"/>
    <property type="match status" value="1"/>
</dbReference>
<dbReference type="InterPro" id="IPR021858">
    <property type="entry name" value="Fun_TF"/>
</dbReference>
<dbReference type="Proteomes" id="UP000053599">
    <property type="component" value="Unassembled WGS sequence"/>
</dbReference>
<dbReference type="PROSITE" id="PS00463">
    <property type="entry name" value="ZN2_CY6_FUNGAL_1"/>
    <property type="match status" value="1"/>
</dbReference>
<proteinExistence type="predicted"/>
<dbReference type="SMART" id="SM00066">
    <property type="entry name" value="GAL4"/>
    <property type="match status" value="1"/>
</dbReference>
<evidence type="ECO:0000256" key="5">
    <source>
        <dbReference type="ARBA" id="ARBA00023242"/>
    </source>
</evidence>
<reference evidence="7 8" key="1">
    <citation type="submission" date="2015-01" db="EMBL/GenBank/DDBJ databases">
        <title>The Genome Sequence of Exophiala sideris CBS121828.</title>
        <authorList>
            <consortium name="The Broad Institute Genomics Platform"/>
            <person name="Cuomo C."/>
            <person name="de Hoog S."/>
            <person name="Gorbushina A."/>
            <person name="Stielow B."/>
            <person name="Teixiera M."/>
            <person name="Abouelleil A."/>
            <person name="Chapman S.B."/>
            <person name="Priest M."/>
            <person name="Young S.K."/>
            <person name="Wortman J."/>
            <person name="Nusbaum C."/>
            <person name="Birren B."/>
        </authorList>
    </citation>
    <scope>NUCLEOTIDE SEQUENCE [LARGE SCALE GENOMIC DNA]</scope>
    <source>
        <strain evidence="7 8">CBS 121828</strain>
    </source>
</reference>
<dbReference type="CDD" id="cd00067">
    <property type="entry name" value="GAL4"/>
    <property type="match status" value="1"/>
</dbReference>
<dbReference type="GO" id="GO:0000976">
    <property type="term" value="F:transcription cis-regulatory region binding"/>
    <property type="evidence" value="ECO:0007669"/>
    <property type="project" value="TreeGrafter"/>
</dbReference>
<keyword evidence="3" id="KW-0238">DNA-binding</keyword>
<organism evidence="7 8">
    <name type="scientific">Exophiala sideris</name>
    <dbReference type="NCBI Taxonomy" id="1016849"/>
    <lineage>
        <taxon>Eukaryota</taxon>
        <taxon>Fungi</taxon>
        <taxon>Dikarya</taxon>
        <taxon>Ascomycota</taxon>
        <taxon>Pezizomycotina</taxon>
        <taxon>Eurotiomycetes</taxon>
        <taxon>Chaetothyriomycetidae</taxon>
        <taxon>Chaetothyriales</taxon>
        <taxon>Herpotrichiellaceae</taxon>
        <taxon>Exophiala</taxon>
    </lineage>
</organism>
<dbReference type="AlphaFoldDB" id="A0A0D1YI60"/>
<evidence type="ECO:0000256" key="3">
    <source>
        <dbReference type="ARBA" id="ARBA00023125"/>
    </source>
</evidence>
<evidence type="ECO:0000256" key="4">
    <source>
        <dbReference type="ARBA" id="ARBA00023163"/>
    </source>
</evidence>
<dbReference type="HOGENOM" id="CLU_009030_3_0_1"/>
<accession>A0A0D1YI60</accession>
<protein>
    <recommendedName>
        <fullName evidence="6">Zn(2)-C6 fungal-type domain-containing protein</fullName>
    </recommendedName>
</protein>
<comment type="subcellular location">
    <subcellularLocation>
        <location evidence="1">Nucleus</location>
    </subcellularLocation>
</comment>
<evidence type="ECO:0000256" key="1">
    <source>
        <dbReference type="ARBA" id="ARBA00004123"/>
    </source>
</evidence>
<evidence type="ECO:0000313" key="7">
    <source>
        <dbReference type="EMBL" id="KIV82527.1"/>
    </source>
</evidence>
<keyword evidence="4" id="KW-0804">Transcription</keyword>
<gene>
    <name evidence="7" type="ORF">PV11_04629</name>
</gene>
<name>A0A0D1YI60_9EURO</name>
<dbReference type="Pfam" id="PF11951">
    <property type="entry name" value="Fungal_trans_2"/>
    <property type="match status" value="1"/>
</dbReference>
<dbReference type="PANTHER" id="PTHR37534:SF49">
    <property type="entry name" value="LYSINE BIOSYNTHESIS REGULATORY PROTEIN LYS14"/>
    <property type="match status" value="1"/>
</dbReference>
<dbReference type="InterPro" id="IPR036864">
    <property type="entry name" value="Zn2-C6_fun-type_DNA-bd_sf"/>
</dbReference>
<dbReference type="Pfam" id="PF00172">
    <property type="entry name" value="Zn_clus"/>
    <property type="match status" value="1"/>
</dbReference>